<feature type="compositionally biased region" description="Low complexity" evidence="4">
    <location>
        <begin position="505"/>
        <end position="515"/>
    </location>
</feature>
<dbReference type="PROSITE" id="PS50280">
    <property type="entry name" value="SET"/>
    <property type="match status" value="1"/>
</dbReference>
<dbReference type="PANTHER" id="PTHR13271">
    <property type="entry name" value="UNCHARACTERIZED PUTATIVE METHYLTRANSFERASE"/>
    <property type="match status" value="1"/>
</dbReference>
<protein>
    <recommendedName>
        <fullName evidence="5">SET domain-containing protein</fullName>
    </recommendedName>
</protein>
<evidence type="ECO:0000256" key="2">
    <source>
        <dbReference type="ARBA" id="ARBA00022679"/>
    </source>
</evidence>
<dbReference type="EMBL" id="HBIO01010506">
    <property type="protein sequence ID" value="CAE0463315.1"/>
    <property type="molecule type" value="Transcribed_RNA"/>
</dbReference>
<dbReference type="InterPro" id="IPR001214">
    <property type="entry name" value="SET_dom"/>
</dbReference>
<keyword evidence="3" id="KW-0949">S-adenosyl-L-methionine</keyword>
<dbReference type="InterPro" id="IPR050600">
    <property type="entry name" value="SETD3_SETD6_MTase"/>
</dbReference>
<evidence type="ECO:0000259" key="5">
    <source>
        <dbReference type="PROSITE" id="PS50280"/>
    </source>
</evidence>
<evidence type="ECO:0000313" key="6">
    <source>
        <dbReference type="EMBL" id="CAE0463315.1"/>
    </source>
</evidence>
<evidence type="ECO:0000256" key="4">
    <source>
        <dbReference type="SAM" id="MobiDB-lite"/>
    </source>
</evidence>
<name>A0A7S3V7X6_9STRA</name>
<dbReference type="AlphaFoldDB" id="A0A7S3V7X6"/>
<evidence type="ECO:0000256" key="1">
    <source>
        <dbReference type="ARBA" id="ARBA00022603"/>
    </source>
</evidence>
<dbReference type="PANTHER" id="PTHR13271:SF137">
    <property type="entry name" value="SET DOMAIN-CONTAINING PROTEIN"/>
    <property type="match status" value="1"/>
</dbReference>
<dbReference type="Gene3D" id="3.90.1410.10">
    <property type="entry name" value="set domain protein methyltransferase, domain 1"/>
    <property type="match status" value="1"/>
</dbReference>
<feature type="compositionally biased region" description="Basic and acidic residues" evidence="4">
    <location>
        <begin position="53"/>
        <end position="69"/>
    </location>
</feature>
<dbReference type="InterPro" id="IPR046341">
    <property type="entry name" value="SET_dom_sf"/>
</dbReference>
<feature type="compositionally biased region" description="Low complexity" evidence="4">
    <location>
        <begin position="38"/>
        <end position="51"/>
    </location>
</feature>
<feature type="domain" description="SET" evidence="5">
    <location>
        <begin position="57"/>
        <end position="297"/>
    </location>
</feature>
<dbReference type="GO" id="GO:0032259">
    <property type="term" value="P:methylation"/>
    <property type="evidence" value="ECO:0007669"/>
    <property type="project" value="UniProtKB-KW"/>
</dbReference>
<feature type="region of interest" description="Disordered" evidence="4">
    <location>
        <begin position="38"/>
        <end position="92"/>
    </location>
</feature>
<gene>
    <name evidence="6" type="ORF">CDEB00056_LOCUS8156</name>
</gene>
<dbReference type="Gene3D" id="3.90.1420.10">
    <property type="entry name" value="Rubisco LSMT, substrate-binding domain"/>
    <property type="match status" value="1"/>
</dbReference>
<reference evidence="6" key="1">
    <citation type="submission" date="2021-01" db="EMBL/GenBank/DDBJ databases">
        <authorList>
            <person name="Corre E."/>
            <person name="Pelletier E."/>
            <person name="Niang G."/>
            <person name="Scheremetjew M."/>
            <person name="Finn R."/>
            <person name="Kale V."/>
            <person name="Holt S."/>
            <person name="Cochrane G."/>
            <person name="Meng A."/>
            <person name="Brown T."/>
            <person name="Cohen L."/>
        </authorList>
    </citation>
    <scope>NUCLEOTIDE SEQUENCE</scope>
    <source>
        <strain evidence="6">MM31A-1</strain>
    </source>
</reference>
<dbReference type="GO" id="GO:0016279">
    <property type="term" value="F:protein-lysine N-methyltransferase activity"/>
    <property type="evidence" value="ECO:0007669"/>
    <property type="project" value="TreeGrafter"/>
</dbReference>
<dbReference type="Pfam" id="PF09273">
    <property type="entry name" value="Rubis-subs-bind"/>
    <property type="match status" value="1"/>
</dbReference>
<keyword evidence="1" id="KW-0489">Methyltransferase</keyword>
<organism evidence="6">
    <name type="scientific">Chaetoceros debilis</name>
    <dbReference type="NCBI Taxonomy" id="122233"/>
    <lineage>
        <taxon>Eukaryota</taxon>
        <taxon>Sar</taxon>
        <taxon>Stramenopiles</taxon>
        <taxon>Ochrophyta</taxon>
        <taxon>Bacillariophyta</taxon>
        <taxon>Coscinodiscophyceae</taxon>
        <taxon>Chaetocerotophycidae</taxon>
        <taxon>Chaetocerotales</taxon>
        <taxon>Chaetocerotaceae</taxon>
        <taxon>Chaetoceros</taxon>
    </lineage>
</organism>
<dbReference type="CDD" id="cd10527">
    <property type="entry name" value="SET_LSMT"/>
    <property type="match status" value="1"/>
</dbReference>
<feature type="compositionally biased region" description="Basic and acidic residues" evidence="4">
    <location>
        <begin position="79"/>
        <end position="92"/>
    </location>
</feature>
<proteinExistence type="predicted"/>
<accession>A0A7S3V7X6</accession>
<feature type="region of interest" description="Disordered" evidence="4">
    <location>
        <begin position="494"/>
        <end position="515"/>
    </location>
</feature>
<dbReference type="SUPFAM" id="SSF82199">
    <property type="entry name" value="SET domain"/>
    <property type="match status" value="1"/>
</dbReference>
<dbReference type="InterPro" id="IPR036464">
    <property type="entry name" value="Rubisco_LSMT_subst-bd_sf"/>
</dbReference>
<sequence>MDAYEIFEDWLVKNGAEFSRLELRSYDDSLNSTVSACTSIDDSSQSTTIDSSSEEKKECKSSSSEERNHGNHGNNRHNNHPDPDSNLDKDSEMRGVHAKIEIPADTICVAIPRKCLITVEMGQATQIGQVILRSDLDLDAPKHIFLMIFLLYDRKVNGESSFFKPYYDILPKTLSNIPIFWKESELDYLRGSYLLHQINDRVDAITEDYYAICNVAPQLAHIATLEEFKWARMCVCSRNFGLQIDGHRTSALVPHADMLNHHRPRETKWSFDDDLQSFTITTLQSISAGAQVYDSYGQKCNHRFLLNYGFAVEDNSELDGFCPNEVPIELTVDMTKWSTRNENGGENSNNSNDDENSIDPLFEARYEFWTRGDCDGSGSTTSSGLGPSTHAFSVAMGAALGAVVDSNANVHVNTQHTLRSQLSLSSTTAKAALDAVAGIISGEAGDNGSASTALKDNGNGNVAEIALTNTNAHASSTTQENVSTHVKSRTITATAVATPNPSNPRPHSSSVGSDDSSALALKRVRVCISSNENTRVLFSMLRVLAANGEDLRAMSTAPTLPFGDSGCSVYLSRALRGYTAANPDSAAFVTMQHAAFFRTCRDIRNPINLRNERGAMQYLMKVVASQLEAYTCSLAQDIVDLRDEEVYPMFSNRRHAKIQVRGEKEVLHHFGQWAQTALHIFDVIDNELIMERKTDSGQTGSSLNSHASFDSVIHAMDDDDAIHFTILRYCSDVLGALRKDAIQSIRNKTSRS</sequence>
<keyword evidence="2" id="KW-0808">Transferase</keyword>
<evidence type="ECO:0000256" key="3">
    <source>
        <dbReference type="ARBA" id="ARBA00022691"/>
    </source>
</evidence>
<dbReference type="InterPro" id="IPR015353">
    <property type="entry name" value="Rubisco_LSMT_subst-bd"/>
</dbReference>